<dbReference type="Pfam" id="PF05035">
    <property type="entry name" value="DGOK"/>
    <property type="match status" value="1"/>
</dbReference>
<protein>
    <submittedName>
        <fullName evidence="1">2-dehydro-3-deoxygalactonokinase</fullName>
    </submittedName>
</protein>
<proteinExistence type="predicted"/>
<dbReference type="InterPro" id="IPR007729">
    <property type="entry name" value="DGOK"/>
</dbReference>
<dbReference type="OrthoDB" id="256574at2"/>
<dbReference type="GO" id="GO:0034194">
    <property type="term" value="P:D-galactonate catabolic process"/>
    <property type="evidence" value="ECO:0007669"/>
    <property type="project" value="InterPro"/>
</dbReference>
<dbReference type="GO" id="GO:0008671">
    <property type="term" value="F:2-dehydro-3-deoxygalactonokinase activity"/>
    <property type="evidence" value="ECO:0007669"/>
    <property type="project" value="InterPro"/>
</dbReference>
<evidence type="ECO:0000313" key="1">
    <source>
        <dbReference type="EMBL" id="TPG47235.1"/>
    </source>
</evidence>
<sequence>MTDDAPRLIALDWGTSSLRSYLLGDGGAVLDTRRLPLGIMQVEGGDFAGAFAKAAGDWRARWPGLPAIAAGMIGSAQGWVEAPYAPVPAGLDELARGLVPVPGAGLHIVPGVVQRGDAPNVMRGEETQIAGALPEGGGGLLVLPGTHSKWVEVAEGRIRRFDTYMTGELFAVLRRHSILGRFVREEDPPPPDDVAREAFARGVAALRAEGASLSPLLFSARALVLTGGLPPEASLDYLSGLLIGDELRGGLAGHAGSIALIGDAALCARYETALAIFGVAGAGMPGDTAAAGLWRIAERAGLTRGPAAGAETLP</sequence>
<name>A0A502FCU0_9PROT</name>
<dbReference type="AlphaFoldDB" id="A0A502FCU0"/>
<dbReference type="Gene3D" id="3.30.420.300">
    <property type="entry name" value="2-keto-3-deoxy-galactonokinase, substrate binding domain"/>
    <property type="match status" value="1"/>
</dbReference>
<keyword evidence="1" id="KW-0418">Kinase</keyword>
<reference evidence="1 2" key="1">
    <citation type="journal article" date="2019" name="Environ. Microbiol.">
        <title>Species interactions and distinct microbial communities in high Arctic permafrost affected cryosols are associated with the CH4 and CO2 gas fluxes.</title>
        <authorList>
            <person name="Altshuler I."/>
            <person name="Hamel J."/>
            <person name="Turney S."/>
            <person name="Magnuson E."/>
            <person name="Levesque R."/>
            <person name="Greer C."/>
            <person name="Whyte L.G."/>
        </authorList>
    </citation>
    <scope>NUCLEOTIDE SEQUENCE [LARGE SCALE GENOMIC DNA]</scope>
    <source>
        <strain evidence="1 2">S9.3B</strain>
    </source>
</reference>
<keyword evidence="2" id="KW-1185">Reference proteome</keyword>
<dbReference type="CDD" id="cd24012">
    <property type="entry name" value="ASKHA_NBD_KDGal-kinase"/>
    <property type="match status" value="1"/>
</dbReference>
<dbReference type="Proteomes" id="UP000317078">
    <property type="component" value="Unassembled WGS sequence"/>
</dbReference>
<dbReference type="EMBL" id="RCZP01000036">
    <property type="protein sequence ID" value="TPG47235.1"/>
    <property type="molecule type" value="Genomic_DNA"/>
</dbReference>
<dbReference type="InterPro" id="IPR042258">
    <property type="entry name" value="DGOK_N"/>
</dbReference>
<organism evidence="1 2">
    <name type="scientific">Muricoccus nepalensis</name>
    <dbReference type="NCBI Taxonomy" id="1854500"/>
    <lineage>
        <taxon>Bacteria</taxon>
        <taxon>Pseudomonadati</taxon>
        <taxon>Pseudomonadota</taxon>
        <taxon>Alphaproteobacteria</taxon>
        <taxon>Acetobacterales</taxon>
        <taxon>Roseomonadaceae</taxon>
        <taxon>Muricoccus</taxon>
    </lineage>
</organism>
<keyword evidence="1" id="KW-0808">Transferase</keyword>
<dbReference type="Gene3D" id="3.30.420.310">
    <property type="entry name" value="2-keto-3-deoxy-galactonokinase, C-terminal domain"/>
    <property type="match status" value="1"/>
</dbReference>
<gene>
    <name evidence="1" type="ORF">EAH89_23835</name>
</gene>
<dbReference type="InterPro" id="IPR042257">
    <property type="entry name" value="DGOK_C"/>
</dbReference>
<comment type="caution">
    <text evidence="1">The sequence shown here is derived from an EMBL/GenBank/DDBJ whole genome shotgun (WGS) entry which is preliminary data.</text>
</comment>
<evidence type="ECO:0000313" key="2">
    <source>
        <dbReference type="Proteomes" id="UP000317078"/>
    </source>
</evidence>
<accession>A0A502FCU0</accession>